<dbReference type="Proteomes" id="UP000007524">
    <property type="component" value="Segment"/>
</dbReference>
<accession>H6X454</accession>
<gene>
    <name evidence="1" type="ORF">RaK2_00247</name>
</gene>
<evidence type="ECO:0000313" key="1">
    <source>
        <dbReference type="EMBL" id="AFA44520.1"/>
    </source>
</evidence>
<dbReference type="GeneID" id="14012835"/>
<proteinExistence type="predicted"/>
<name>H6X454_9CAUD</name>
<organism evidence="1 2">
    <name type="scientific">Klebsiella phage vB_KleM_RaK2</name>
    <dbReference type="NCBI Taxonomy" id="1147094"/>
    <lineage>
        <taxon>Viruses</taxon>
        <taxon>Duplodnaviria</taxon>
        <taxon>Heunggongvirae</taxon>
        <taxon>Uroviricota</taxon>
        <taxon>Caudoviricetes</taxon>
        <taxon>Alcyoneusvirus</taxon>
        <taxon>Alcyoneusvirus RaK2</taxon>
    </lineage>
</organism>
<dbReference type="KEGG" id="vg:14012835"/>
<evidence type="ECO:0000313" key="2">
    <source>
        <dbReference type="Proteomes" id="UP000007524"/>
    </source>
</evidence>
<protein>
    <submittedName>
        <fullName evidence="1">Uncharacterized protein</fullName>
    </submittedName>
</protein>
<sequence>MNEFTFLCTYYYYTSANSKKYVKEEINVYTSSVQKAICEVHLYLVCCEVIDIEYIHTIQE</sequence>
<dbReference type="EMBL" id="JQ513383">
    <property type="protein sequence ID" value="AFA44520.1"/>
    <property type="molecule type" value="Genomic_DNA"/>
</dbReference>
<keyword evidence="2" id="KW-1185">Reference proteome</keyword>
<dbReference type="RefSeq" id="YP_007007402.1">
    <property type="nucleotide sequence ID" value="NC_019526.1"/>
</dbReference>
<reference evidence="1 2" key="1">
    <citation type="journal article" date="2012" name="J. Virol.">
        <title>Genome of Klebsiella sp.-Infecting Bacteriophage vB_KleM_RaK2.</title>
        <authorList>
            <person name="Simoliunas E."/>
            <person name="Kaliniene L."/>
            <person name="Truncaite L."/>
            <person name="Klausa V."/>
            <person name="Zajanckauskaite A."/>
            <person name="Meskys R."/>
        </authorList>
    </citation>
    <scope>NUCLEOTIDE SEQUENCE [LARGE SCALE GENOMIC DNA]</scope>
</reference>